<dbReference type="SUPFAM" id="SSF48208">
    <property type="entry name" value="Six-hairpin glycosidases"/>
    <property type="match status" value="2"/>
</dbReference>
<evidence type="ECO:0000259" key="2">
    <source>
        <dbReference type="Pfam" id="PF06662"/>
    </source>
</evidence>
<dbReference type="PANTHER" id="PTHR13174:SF3">
    <property type="entry name" value="D-GLUCURONYL C5-EPIMERASE"/>
    <property type="match status" value="1"/>
</dbReference>
<reference evidence="3" key="1">
    <citation type="submission" date="2022-06" db="EMBL/GenBank/DDBJ databases">
        <title>Ornithinimicrobium HY1793.</title>
        <authorList>
            <person name="Huang Y."/>
        </authorList>
    </citation>
    <scope>NUCLEOTIDE SEQUENCE</scope>
    <source>
        <strain evidence="3">HY1793</strain>
    </source>
</reference>
<dbReference type="Proteomes" id="UP001056455">
    <property type="component" value="Chromosome"/>
</dbReference>
<accession>A0ABY4YTN4</accession>
<dbReference type="EMBL" id="CP099489">
    <property type="protein sequence ID" value="USQ80141.1"/>
    <property type="molecule type" value="Genomic_DNA"/>
</dbReference>
<evidence type="ECO:0000313" key="4">
    <source>
        <dbReference type="Proteomes" id="UP001056455"/>
    </source>
</evidence>
<dbReference type="Pfam" id="PF06662">
    <property type="entry name" value="C5-epim_C"/>
    <property type="match status" value="1"/>
</dbReference>
<protein>
    <recommendedName>
        <fullName evidence="2">D-glucuronyl C5-epimerase C-terminal domain-containing protein</fullName>
    </recommendedName>
</protein>
<gene>
    <name evidence="3" type="ORF">NF556_00305</name>
</gene>
<dbReference type="InterPro" id="IPR008928">
    <property type="entry name" value="6-hairpin_glycosidase_sf"/>
</dbReference>
<dbReference type="RefSeq" id="WP_252593517.1">
    <property type="nucleotide sequence ID" value="NZ_CP099489.1"/>
</dbReference>
<organism evidence="3 4">
    <name type="scientific">Ornithinimicrobium faecis</name>
    <dbReference type="NCBI Taxonomy" id="2934158"/>
    <lineage>
        <taxon>Bacteria</taxon>
        <taxon>Bacillati</taxon>
        <taxon>Actinomycetota</taxon>
        <taxon>Actinomycetes</taxon>
        <taxon>Micrococcales</taxon>
        <taxon>Ornithinimicrobiaceae</taxon>
        <taxon>Ornithinimicrobium</taxon>
    </lineage>
</organism>
<keyword evidence="4" id="KW-1185">Reference proteome</keyword>
<feature type="region of interest" description="Disordered" evidence="1">
    <location>
        <begin position="1"/>
        <end position="122"/>
    </location>
</feature>
<dbReference type="InterPro" id="IPR039721">
    <property type="entry name" value="C5-epimerase"/>
</dbReference>
<feature type="domain" description="D-glucuronyl C5-epimerase C-terminal" evidence="2">
    <location>
        <begin position="223"/>
        <end position="405"/>
    </location>
</feature>
<dbReference type="InterPro" id="IPR010598">
    <property type="entry name" value="C5-epim_C"/>
</dbReference>
<proteinExistence type="predicted"/>
<dbReference type="Gene3D" id="1.50.10.20">
    <property type="match status" value="1"/>
</dbReference>
<feature type="compositionally biased region" description="Low complexity" evidence="1">
    <location>
        <begin position="13"/>
        <end position="48"/>
    </location>
</feature>
<sequence>MSALVLVACTGAPTTQPISEPTTEPTPSGPAAATATPSGPDAATASPPRMTEDDEVTDRAEPTPNPTPLPDVIFEDVPERLFPNPPQTAPPDDQHRTSAPGPRHTAGPEEHPRTPQSIDRPRTQITGFEESTREPQQIPVGLRPYQHGHVNPVPFGRVDSTGVRVFQANWDGQVYDHPIAQAQYALSALESYRLSEDQDFLDAAIANAQRIIDRKHVIDGAWYFPYDFDFDLFRNGRGVLEAPWASGMASGQALSTFVWLHEVTGDQKWRDAADHTFAAFLQAPDGAGYFSSFVDDEGLLWLEEYARYPVMDSERVLNGHMWSMFGIWDYWMMNDYEQPEAEKLFRGALYTVEKTAMRDFRNPGETSTYSLWQGQPGTTYHQHHQQQFVMLYRMTHDAVWISRASAYRSDFPEWRTTQGQAVITPETTVAYRLDDTATHIKDRSMKVLATRELTIPAQTGAAYDRRGKIPGGPNVIRLSAGWLKGWWVEEKPGHAWSQELVEEHRYAPEAQLTVEAAQDVTIYQFDEQGTEIASRTVQLEPGLRYRTDRSAIAGGRASYHLSDGRYAEWWLPEQPSVSVHRTPGWRVD</sequence>
<evidence type="ECO:0000313" key="3">
    <source>
        <dbReference type="EMBL" id="USQ80141.1"/>
    </source>
</evidence>
<name>A0ABY4YTN4_9MICO</name>
<evidence type="ECO:0000256" key="1">
    <source>
        <dbReference type="SAM" id="MobiDB-lite"/>
    </source>
</evidence>
<dbReference type="PANTHER" id="PTHR13174">
    <property type="entry name" value="D-GLUCURONYL C5-EPIMERASE"/>
    <property type="match status" value="1"/>
</dbReference>